<gene>
    <name evidence="6" type="ORF">GCM10018781_25610</name>
</gene>
<proteinExistence type="predicted"/>
<dbReference type="InterPro" id="IPR011711">
    <property type="entry name" value="GntR_C"/>
</dbReference>
<feature type="region of interest" description="Disordered" evidence="4">
    <location>
        <begin position="248"/>
        <end position="341"/>
    </location>
</feature>
<keyword evidence="1" id="KW-0805">Transcription regulation</keyword>
<dbReference type="EMBL" id="BNBO01000011">
    <property type="protein sequence ID" value="GHH68532.1"/>
    <property type="molecule type" value="Genomic_DNA"/>
</dbReference>
<dbReference type="InterPro" id="IPR008920">
    <property type="entry name" value="TF_FadR/GntR_C"/>
</dbReference>
<dbReference type="Pfam" id="PF07729">
    <property type="entry name" value="FCD"/>
    <property type="match status" value="1"/>
</dbReference>
<dbReference type="GeneID" id="95353016"/>
<dbReference type="InterPro" id="IPR000524">
    <property type="entry name" value="Tscrpt_reg_HTH_GntR"/>
</dbReference>
<dbReference type="Gene3D" id="1.10.10.10">
    <property type="entry name" value="Winged helix-like DNA-binding domain superfamily/Winged helix DNA-binding domain"/>
    <property type="match status" value="1"/>
</dbReference>
<dbReference type="SMART" id="SM00895">
    <property type="entry name" value="FCD"/>
    <property type="match status" value="1"/>
</dbReference>
<evidence type="ECO:0000256" key="1">
    <source>
        <dbReference type="ARBA" id="ARBA00023015"/>
    </source>
</evidence>
<dbReference type="Pfam" id="PF00392">
    <property type="entry name" value="GntR"/>
    <property type="match status" value="1"/>
</dbReference>
<evidence type="ECO:0000259" key="5">
    <source>
        <dbReference type="PROSITE" id="PS50949"/>
    </source>
</evidence>
<protein>
    <recommendedName>
        <fullName evidence="5">HTH gntR-type domain-containing protein</fullName>
    </recommendedName>
</protein>
<evidence type="ECO:0000256" key="4">
    <source>
        <dbReference type="SAM" id="MobiDB-lite"/>
    </source>
</evidence>
<comment type="caution">
    <text evidence="6">The sequence shown here is derived from an EMBL/GenBank/DDBJ whole genome shotgun (WGS) entry which is preliminary data.</text>
</comment>
<dbReference type="GO" id="GO:0003677">
    <property type="term" value="F:DNA binding"/>
    <property type="evidence" value="ECO:0007669"/>
    <property type="project" value="UniProtKB-KW"/>
</dbReference>
<dbReference type="SMART" id="SM00345">
    <property type="entry name" value="HTH_GNTR"/>
    <property type="match status" value="1"/>
</dbReference>
<accession>A0A919FN28</accession>
<dbReference type="PANTHER" id="PTHR43537:SF45">
    <property type="entry name" value="GNTR FAMILY REGULATORY PROTEIN"/>
    <property type="match status" value="1"/>
</dbReference>
<organism evidence="6 7">
    <name type="scientific">Kitasatospora indigofera</name>
    <dbReference type="NCBI Taxonomy" id="67307"/>
    <lineage>
        <taxon>Bacteria</taxon>
        <taxon>Bacillati</taxon>
        <taxon>Actinomycetota</taxon>
        <taxon>Actinomycetes</taxon>
        <taxon>Kitasatosporales</taxon>
        <taxon>Streptomycetaceae</taxon>
        <taxon>Kitasatospora</taxon>
    </lineage>
</organism>
<dbReference type="AlphaFoldDB" id="A0A919FN28"/>
<evidence type="ECO:0000256" key="3">
    <source>
        <dbReference type="ARBA" id="ARBA00023163"/>
    </source>
</evidence>
<dbReference type="SUPFAM" id="SSF48008">
    <property type="entry name" value="GntR ligand-binding domain-like"/>
    <property type="match status" value="1"/>
</dbReference>
<dbReference type="GO" id="GO:0003700">
    <property type="term" value="F:DNA-binding transcription factor activity"/>
    <property type="evidence" value="ECO:0007669"/>
    <property type="project" value="InterPro"/>
</dbReference>
<keyword evidence="2" id="KW-0238">DNA-binding</keyword>
<keyword evidence="7" id="KW-1185">Reference proteome</keyword>
<reference evidence="6" key="2">
    <citation type="submission" date="2020-09" db="EMBL/GenBank/DDBJ databases">
        <authorList>
            <person name="Sun Q."/>
            <person name="Ohkuma M."/>
        </authorList>
    </citation>
    <scope>NUCLEOTIDE SEQUENCE</scope>
    <source>
        <strain evidence="6">JCM 4646</strain>
    </source>
</reference>
<keyword evidence="3" id="KW-0804">Transcription</keyword>
<name>A0A919FN28_9ACTN</name>
<dbReference type="Gene3D" id="1.20.120.530">
    <property type="entry name" value="GntR ligand-binding domain-like"/>
    <property type="match status" value="1"/>
</dbReference>
<dbReference type="Proteomes" id="UP000617734">
    <property type="component" value="Unassembled WGS sequence"/>
</dbReference>
<feature type="domain" description="HTH gntR-type" evidence="5">
    <location>
        <begin position="16"/>
        <end position="83"/>
    </location>
</feature>
<dbReference type="SUPFAM" id="SSF46785">
    <property type="entry name" value="Winged helix' DNA-binding domain"/>
    <property type="match status" value="1"/>
</dbReference>
<feature type="compositionally biased region" description="Low complexity" evidence="4">
    <location>
        <begin position="248"/>
        <end position="277"/>
    </location>
</feature>
<evidence type="ECO:0000313" key="7">
    <source>
        <dbReference type="Proteomes" id="UP000617734"/>
    </source>
</evidence>
<dbReference type="PANTHER" id="PTHR43537">
    <property type="entry name" value="TRANSCRIPTIONAL REGULATOR, GNTR FAMILY"/>
    <property type="match status" value="1"/>
</dbReference>
<dbReference type="CDD" id="cd07377">
    <property type="entry name" value="WHTH_GntR"/>
    <property type="match status" value="1"/>
</dbReference>
<dbReference type="RefSeq" id="WP_190210929.1">
    <property type="nucleotide sequence ID" value="NZ_BNBO01000011.1"/>
</dbReference>
<evidence type="ECO:0000256" key="2">
    <source>
        <dbReference type="ARBA" id="ARBA00023125"/>
    </source>
</evidence>
<dbReference type="InterPro" id="IPR036388">
    <property type="entry name" value="WH-like_DNA-bd_sf"/>
</dbReference>
<dbReference type="InterPro" id="IPR036390">
    <property type="entry name" value="WH_DNA-bd_sf"/>
</dbReference>
<reference evidence="6" key="1">
    <citation type="journal article" date="2014" name="Int. J. Syst. Evol. Microbiol.">
        <title>Complete genome sequence of Corynebacterium casei LMG S-19264T (=DSM 44701T), isolated from a smear-ripened cheese.</title>
        <authorList>
            <consortium name="US DOE Joint Genome Institute (JGI-PGF)"/>
            <person name="Walter F."/>
            <person name="Albersmeier A."/>
            <person name="Kalinowski J."/>
            <person name="Ruckert C."/>
        </authorList>
    </citation>
    <scope>NUCLEOTIDE SEQUENCE</scope>
    <source>
        <strain evidence="6">JCM 4646</strain>
    </source>
</reference>
<dbReference type="PROSITE" id="PS50949">
    <property type="entry name" value="HTH_GNTR"/>
    <property type="match status" value="1"/>
</dbReference>
<evidence type="ECO:0000313" key="6">
    <source>
        <dbReference type="EMBL" id="GHH68532.1"/>
    </source>
</evidence>
<sequence>MPDPGTEESRSAIHRNSLREQIAGALREEMMAGRLAAGRNFTVREIAELYGVSATPAREALVDLAAQGLLRTEHHRGFTVPEFGWDDFVEIFETRTLLTDSAFRRLAGRATLPDAARLPQLRRRADAAARAARAGQLDVMVGCDRRFWQEAGALLGNRRIADYLDWLRVQSWMFAAPYLRATPDLAGRCWDGHHAFVDAVEEADVAAARRVVGEYNLITVRLMAELTGHDPESLVVLPLLVEAVAPQQPGAAPAARPATRSGGRPGEAAGRPGARSGDQAAPRQAGPSAGARPAVPGTGRLFDLSRDVGLGLVPQPRSIPFSRFGPALPPSEPDSRRTPGR</sequence>